<sequence length="138" mass="15981">MPFFDILHAVMSILWTRSIPGQPRRLMAMLVNSTGIFLFISFFVVIVIPIILVYFYQMRATKTYVIADCHLIQYSYLNMPYPYNGDSGYCLHFFNVNVTFNTKMENAQMILVMELIGKQLIIPLLMSKPNSVILINQT</sequence>
<organism evidence="2 3">
    <name type="scientific">Streblomastix strix</name>
    <dbReference type="NCBI Taxonomy" id="222440"/>
    <lineage>
        <taxon>Eukaryota</taxon>
        <taxon>Metamonada</taxon>
        <taxon>Preaxostyla</taxon>
        <taxon>Oxymonadida</taxon>
        <taxon>Streblomastigidae</taxon>
        <taxon>Streblomastix</taxon>
    </lineage>
</organism>
<evidence type="ECO:0000313" key="2">
    <source>
        <dbReference type="EMBL" id="KAA6391386.1"/>
    </source>
</evidence>
<dbReference type="AlphaFoldDB" id="A0A5J4W9P2"/>
<accession>A0A5J4W9P2</accession>
<evidence type="ECO:0000313" key="3">
    <source>
        <dbReference type="Proteomes" id="UP000324800"/>
    </source>
</evidence>
<evidence type="ECO:0000256" key="1">
    <source>
        <dbReference type="SAM" id="Phobius"/>
    </source>
</evidence>
<dbReference type="Proteomes" id="UP000324800">
    <property type="component" value="Unassembled WGS sequence"/>
</dbReference>
<name>A0A5J4W9P2_9EUKA</name>
<reference evidence="2 3" key="1">
    <citation type="submission" date="2019-03" db="EMBL/GenBank/DDBJ databases">
        <title>Single cell metagenomics reveals metabolic interactions within the superorganism composed of flagellate Streblomastix strix and complex community of Bacteroidetes bacteria on its surface.</title>
        <authorList>
            <person name="Treitli S.C."/>
            <person name="Kolisko M."/>
            <person name="Husnik F."/>
            <person name="Keeling P."/>
            <person name="Hampl V."/>
        </authorList>
    </citation>
    <scope>NUCLEOTIDE SEQUENCE [LARGE SCALE GENOMIC DNA]</scope>
    <source>
        <strain evidence="2">ST1C</strain>
    </source>
</reference>
<feature type="transmembrane region" description="Helical" evidence="1">
    <location>
        <begin position="36"/>
        <end position="56"/>
    </location>
</feature>
<keyword evidence="1" id="KW-0812">Transmembrane</keyword>
<proteinExistence type="predicted"/>
<keyword evidence="1" id="KW-1133">Transmembrane helix</keyword>
<dbReference type="EMBL" id="SNRW01002897">
    <property type="protein sequence ID" value="KAA6391386.1"/>
    <property type="molecule type" value="Genomic_DNA"/>
</dbReference>
<comment type="caution">
    <text evidence="2">The sequence shown here is derived from an EMBL/GenBank/DDBJ whole genome shotgun (WGS) entry which is preliminary data.</text>
</comment>
<protein>
    <submittedName>
        <fullName evidence="2">Uncharacterized protein</fullName>
    </submittedName>
</protein>
<gene>
    <name evidence="2" type="ORF">EZS28_013089</name>
</gene>
<keyword evidence="1" id="KW-0472">Membrane</keyword>